<dbReference type="Proteomes" id="UP000307173">
    <property type="component" value="Unassembled WGS sequence"/>
</dbReference>
<proteinExistence type="predicted"/>
<keyword evidence="2" id="KW-1185">Reference proteome</keyword>
<comment type="caution">
    <text evidence="1">The sequence shown here is derived from an EMBL/GenBank/DDBJ whole genome shotgun (WGS) entry which is preliminary data.</text>
</comment>
<evidence type="ECO:0000313" key="1">
    <source>
        <dbReference type="EMBL" id="TID30871.1"/>
    </source>
</evidence>
<dbReference type="AlphaFoldDB" id="A0A4T0X5X0"/>
<gene>
    <name evidence="1" type="ORF">CANINC_000537</name>
</gene>
<evidence type="ECO:0000313" key="2">
    <source>
        <dbReference type="Proteomes" id="UP000307173"/>
    </source>
</evidence>
<name>A0A4T0X5X0_9ASCO</name>
<organism evidence="1 2">
    <name type="scientific">Pichia inconspicua</name>
    <dbReference type="NCBI Taxonomy" id="52247"/>
    <lineage>
        <taxon>Eukaryota</taxon>
        <taxon>Fungi</taxon>
        <taxon>Dikarya</taxon>
        <taxon>Ascomycota</taxon>
        <taxon>Saccharomycotina</taxon>
        <taxon>Pichiomycetes</taxon>
        <taxon>Pichiales</taxon>
        <taxon>Pichiaceae</taxon>
        <taxon>Pichia</taxon>
    </lineage>
</organism>
<accession>A0A4T0X5X0</accession>
<sequence>MLVKDVISVRKHKLKCNESKPGDKNFEGLNKDFGNLNLVNKIVDDINLYNLPNPILMKIHEFMVQDLLGVDPEFSKIDKCNNKVVLEPLYKIAEKSVGSFVNDLFMRHAYFSKILMIIIRDFPILEPAVSVHKIREITDLMTMQVTNKAIKDHINFFKVYFKSIRHFFYRKNPPLDGAYLTAYNDVFIERLKANK</sequence>
<reference evidence="1 2" key="1">
    <citation type="journal article" date="2019" name="Front. Genet.">
        <title>Whole-Genome Sequencing of the Opportunistic Yeast Pathogen Candida inconspicua Uncovers Its Hybrid Origin.</title>
        <authorList>
            <person name="Mixao V."/>
            <person name="Hansen A.P."/>
            <person name="Saus E."/>
            <person name="Boekhout T."/>
            <person name="Lass-Florl C."/>
            <person name="Gabaldon T."/>
        </authorList>
    </citation>
    <scope>NUCLEOTIDE SEQUENCE [LARGE SCALE GENOMIC DNA]</scope>
    <source>
        <strain evidence="1 2">CBS 180</strain>
    </source>
</reference>
<dbReference type="EMBL" id="SELW01000098">
    <property type="protein sequence ID" value="TID30871.1"/>
    <property type="molecule type" value="Genomic_DNA"/>
</dbReference>
<protein>
    <submittedName>
        <fullName evidence="1">Uncharacterized protein</fullName>
    </submittedName>
</protein>